<keyword evidence="7" id="KW-0235">DNA replication</keyword>
<dbReference type="Pfam" id="PF10391">
    <property type="entry name" value="DNA_pol_lambd_f"/>
    <property type="match status" value="1"/>
</dbReference>
<dbReference type="InterPro" id="IPR027421">
    <property type="entry name" value="DNA_pol_lamdba_lyase_dom_sf"/>
</dbReference>
<evidence type="ECO:0000256" key="10">
    <source>
        <dbReference type="ARBA" id="ARBA00022932"/>
    </source>
</evidence>
<dbReference type="InterPro" id="IPR018944">
    <property type="entry name" value="DNA_pol_lambd_fingers_domain"/>
</dbReference>
<dbReference type="GO" id="GO:0005634">
    <property type="term" value="C:nucleus"/>
    <property type="evidence" value="ECO:0007669"/>
    <property type="project" value="UniProtKB-SubCell"/>
</dbReference>
<evidence type="ECO:0000256" key="15">
    <source>
        <dbReference type="ARBA" id="ARBA00049244"/>
    </source>
</evidence>
<dbReference type="EC" id="2.7.7.7" evidence="3"/>
<dbReference type="Proteomes" id="UP000593566">
    <property type="component" value="Unassembled WGS sequence"/>
</dbReference>
<dbReference type="Gene3D" id="3.30.210.10">
    <property type="entry name" value="DNA polymerase, thumb domain"/>
    <property type="match status" value="1"/>
</dbReference>
<evidence type="ECO:0000256" key="12">
    <source>
        <dbReference type="ARBA" id="ARBA00023204"/>
    </source>
</evidence>
<keyword evidence="10" id="KW-0239">DNA-directed DNA polymerase</keyword>
<evidence type="ECO:0000313" key="20">
    <source>
        <dbReference type="Proteomes" id="UP000593566"/>
    </source>
</evidence>
<dbReference type="PANTHER" id="PTHR11276">
    <property type="entry name" value="DNA POLYMERASE TYPE-X FAMILY MEMBER"/>
    <property type="match status" value="1"/>
</dbReference>
<dbReference type="InterPro" id="IPR043519">
    <property type="entry name" value="NT_sf"/>
</dbReference>
<dbReference type="CDD" id="cd00141">
    <property type="entry name" value="NT_POLXc"/>
    <property type="match status" value="1"/>
</dbReference>
<dbReference type="AlphaFoldDB" id="A0A8H6CD21"/>
<keyword evidence="11" id="KW-0238">DNA-binding</keyword>
<dbReference type="GO" id="GO:0006303">
    <property type="term" value="P:double-strand break repair via nonhomologous end joining"/>
    <property type="evidence" value="ECO:0007669"/>
    <property type="project" value="TreeGrafter"/>
</dbReference>
<dbReference type="Pfam" id="PF14792">
    <property type="entry name" value="DNA_pol_B_palm"/>
    <property type="match status" value="1"/>
</dbReference>
<evidence type="ECO:0000313" key="19">
    <source>
        <dbReference type="EMBL" id="KAF6220961.1"/>
    </source>
</evidence>
<dbReference type="EMBL" id="JACCJB010000015">
    <property type="protein sequence ID" value="KAF6220961.1"/>
    <property type="molecule type" value="Genomic_DNA"/>
</dbReference>
<keyword evidence="14" id="KW-0539">Nucleus</keyword>
<evidence type="ECO:0000256" key="16">
    <source>
        <dbReference type="PIRSR" id="PIRSR622312-50"/>
    </source>
</evidence>
<dbReference type="PRINTS" id="PR00869">
    <property type="entry name" value="DNAPOLX"/>
</dbReference>
<dbReference type="Gene3D" id="1.10.150.110">
    <property type="entry name" value="DNA polymerase beta, N-terminal domain-like"/>
    <property type="match status" value="1"/>
</dbReference>
<evidence type="ECO:0000256" key="2">
    <source>
        <dbReference type="ARBA" id="ARBA00008323"/>
    </source>
</evidence>
<evidence type="ECO:0000259" key="18">
    <source>
        <dbReference type="SMART" id="SM00483"/>
    </source>
</evidence>
<dbReference type="Pfam" id="PF14791">
    <property type="entry name" value="DNA_pol_B_thumb"/>
    <property type="match status" value="1"/>
</dbReference>
<evidence type="ECO:0000256" key="13">
    <source>
        <dbReference type="ARBA" id="ARBA00023239"/>
    </source>
</evidence>
<dbReference type="GeneID" id="59331054"/>
<dbReference type="SMART" id="SM00483">
    <property type="entry name" value="POLXc"/>
    <property type="match status" value="1"/>
</dbReference>
<dbReference type="InterPro" id="IPR029398">
    <property type="entry name" value="PolB_thumb"/>
</dbReference>
<evidence type="ECO:0000256" key="7">
    <source>
        <dbReference type="ARBA" id="ARBA00022705"/>
    </source>
</evidence>
<dbReference type="GO" id="GO:0003677">
    <property type="term" value="F:DNA binding"/>
    <property type="evidence" value="ECO:0007669"/>
    <property type="project" value="UniProtKB-KW"/>
</dbReference>
<evidence type="ECO:0000256" key="3">
    <source>
        <dbReference type="ARBA" id="ARBA00012417"/>
    </source>
</evidence>
<dbReference type="InterPro" id="IPR019843">
    <property type="entry name" value="DNA_pol-X_BS"/>
</dbReference>
<keyword evidence="20" id="KW-1185">Reference proteome</keyword>
<feature type="domain" description="DNA-directed DNA polymerase X" evidence="18">
    <location>
        <begin position="401"/>
        <end position="727"/>
    </location>
</feature>
<dbReference type="InterPro" id="IPR002008">
    <property type="entry name" value="DNA_pol_X_beta-like"/>
</dbReference>
<feature type="active site" description="Nucleophile; Schiff-base intermediate with DNA; for 5'-dRP lyase activity" evidence="16">
    <location>
        <position position="462"/>
    </location>
</feature>
<evidence type="ECO:0000256" key="14">
    <source>
        <dbReference type="ARBA" id="ARBA00023242"/>
    </source>
</evidence>
<evidence type="ECO:0000256" key="4">
    <source>
        <dbReference type="ARBA" id="ARBA00022634"/>
    </source>
</evidence>
<feature type="compositionally biased region" description="Polar residues" evidence="17">
    <location>
        <begin position="259"/>
        <end position="271"/>
    </location>
</feature>
<organism evidence="19 20">
    <name type="scientific">Letharia lupina</name>
    <dbReference type="NCBI Taxonomy" id="560253"/>
    <lineage>
        <taxon>Eukaryota</taxon>
        <taxon>Fungi</taxon>
        <taxon>Dikarya</taxon>
        <taxon>Ascomycota</taxon>
        <taxon>Pezizomycotina</taxon>
        <taxon>Lecanoromycetes</taxon>
        <taxon>OSLEUM clade</taxon>
        <taxon>Lecanoromycetidae</taxon>
        <taxon>Lecanorales</taxon>
        <taxon>Lecanorineae</taxon>
        <taxon>Parmeliaceae</taxon>
        <taxon>Letharia</taxon>
    </lineage>
</organism>
<sequence>MEKETKEAFFDELYQLDNEDSGEEDQGNASVILPLPRSDVSARNPSNQIIHSSRSEQSLLRTVSAPLPQLSASSPCQANVVERSSFSPMPSSKPSEQVIIDTPIMAKRTASMTARKEASKTIGKRKRGQSLELKNESQQIFNGLAFCEPHFIPNNDTSIPRKLRIRKAMEWGALWIREWRDGVTHVIVDKDLCYDDVLKTLKIKSLPGYQTVPLIKQSDIKLVNDRYPADCIMYRSVVNEIQPLYRVAGHDDAVMVQQPPTSALSSETSLQLRAEKQERLPPPQTPSRTEGSELTSSGRVSVDADFAESSSPQMITMPSHACPHNDLDKAIAEAQATKDLPLDMDEDEYPEESAILDDSENEHSKEEKQRKTKSKKGSFNKSWQESFSCMSKHDGVGTSANPNARTIEVLQQMADYYERDQDHWRLTAYRRAIAALRKQARKITTEEQAFALPFIGQRLASKIEEIVWTNKLRRLDNTSLDPNAEVLQLFMGIYGVGLKQATKWIDQGHKSIPELLEKAHLTKNQKIGIAHYEDFKTRIPRAEADRHDQYVREICSKIDNTVQFTIGGSYRRGAADSGDVDFIVTKPDATIKNLRTIILDRVIPKLFDKGYLKVGLATTDKVDGSKWHGAAALPGTTIWRRIDFLLVPWDEIGAALIYFTGNDIFNRSIRLLASKKGMRLNQRGLWKDVVRGWNRERITQGTLVEGKDEKKIFELLGVPWRPPQHRMC</sequence>
<evidence type="ECO:0000256" key="8">
    <source>
        <dbReference type="ARBA" id="ARBA00022723"/>
    </source>
</evidence>
<dbReference type="GO" id="GO:0003887">
    <property type="term" value="F:DNA-directed DNA polymerase activity"/>
    <property type="evidence" value="ECO:0007669"/>
    <property type="project" value="UniProtKB-KW"/>
</dbReference>
<dbReference type="RefSeq" id="XP_037150396.1">
    <property type="nucleotide sequence ID" value="XM_037293567.1"/>
</dbReference>
<dbReference type="Gene3D" id="1.10.150.20">
    <property type="entry name" value="5' to 3' exonuclease, C-terminal subdomain"/>
    <property type="match status" value="1"/>
</dbReference>
<comment type="caution">
    <text evidence="19">The sequence shown here is derived from an EMBL/GenBank/DDBJ whole genome shotgun (WGS) entry which is preliminary data.</text>
</comment>
<dbReference type="GO" id="GO:0046872">
    <property type="term" value="F:metal ion binding"/>
    <property type="evidence" value="ECO:0007669"/>
    <property type="project" value="UniProtKB-KW"/>
</dbReference>
<dbReference type="InterPro" id="IPR037160">
    <property type="entry name" value="DNA_Pol_thumb_sf"/>
</dbReference>
<keyword evidence="5" id="KW-0808">Transferase</keyword>
<evidence type="ECO:0000256" key="6">
    <source>
        <dbReference type="ARBA" id="ARBA00022695"/>
    </source>
</evidence>
<keyword evidence="4" id="KW-0237">DNA synthesis</keyword>
<dbReference type="SUPFAM" id="SSF81585">
    <property type="entry name" value="PsbU/PolX domain-like"/>
    <property type="match status" value="1"/>
</dbReference>
<keyword evidence="12" id="KW-0234">DNA repair</keyword>
<evidence type="ECO:0000256" key="1">
    <source>
        <dbReference type="ARBA" id="ARBA00004123"/>
    </source>
</evidence>
<accession>A0A8H6CD21</accession>
<feature type="region of interest" description="Disordered" evidence="17">
    <location>
        <begin position="353"/>
        <end position="379"/>
    </location>
</feature>
<proteinExistence type="inferred from homology"/>
<feature type="compositionally biased region" description="Acidic residues" evidence="17">
    <location>
        <begin position="17"/>
        <end position="26"/>
    </location>
</feature>
<dbReference type="SUPFAM" id="SSF81301">
    <property type="entry name" value="Nucleotidyltransferase"/>
    <property type="match status" value="1"/>
</dbReference>
<protein>
    <recommendedName>
        <fullName evidence="3">DNA-directed DNA polymerase</fullName>
        <ecNumber evidence="3">2.7.7.7</ecNumber>
    </recommendedName>
</protein>
<comment type="subcellular location">
    <subcellularLocation>
        <location evidence="1">Nucleus</location>
    </subcellularLocation>
</comment>
<dbReference type="Pfam" id="PF14716">
    <property type="entry name" value="HHH_8"/>
    <property type="match status" value="1"/>
</dbReference>
<dbReference type="InterPro" id="IPR022312">
    <property type="entry name" value="DNA_pol_X"/>
</dbReference>
<dbReference type="InterPro" id="IPR002054">
    <property type="entry name" value="DNA-dir_DNA_pol_X"/>
</dbReference>
<dbReference type="InterPro" id="IPR036420">
    <property type="entry name" value="BRCT_dom_sf"/>
</dbReference>
<dbReference type="InterPro" id="IPR028207">
    <property type="entry name" value="DNA_pol_B_palm_palm"/>
</dbReference>
<dbReference type="SUPFAM" id="SSF47802">
    <property type="entry name" value="DNA polymerase beta, N-terminal domain-like"/>
    <property type="match status" value="1"/>
</dbReference>
<evidence type="ECO:0000256" key="9">
    <source>
        <dbReference type="ARBA" id="ARBA00022763"/>
    </source>
</evidence>
<evidence type="ECO:0000256" key="17">
    <source>
        <dbReference type="SAM" id="MobiDB-lite"/>
    </source>
</evidence>
<dbReference type="InterPro" id="IPR010996">
    <property type="entry name" value="HHH_MUS81"/>
</dbReference>
<feature type="region of interest" description="Disordered" evidence="17">
    <location>
        <begin position="16"/>
        <end position="56"/>
    </location>
</feature>
<keyword evidence="13" id="KW-0456">Lyase</keyword>
<dbReference type="Gene3D" id="3.40.50.10190">
    <property type="entry name" value="BRCT domain"/>
    <property type="match status" value="1"/>
</dbReference>
<keyword evidence="6" id="KW-0548">Nucleotidyltransferase</keyword>
<comment type="catalytic activity">
    <reaction evidence="15">
        <text>DNA(n) + a 2'-deoxyribonucleoside 5'-triphosphate = DNA(n+1) + diphosphate</text>
        <dbReference type="Rhea" id="RHEA:22508"/>
        <dbReference type="Rhea" id="RHEA-COMP:17339"/>
        <dbReference type="Rhea" id="RHEA-COMP:17340"/>
        <dbReference type="ChEBI" id="CHEBI:33019"/>
        <dbReference type="ChEBI" id="CHEBI:61560"/>
        <dbReference type="ChEBI" id="CHEBI:173112"/>
        <dbReference type="EC" id="2.7.7.7"/>
    </reaction>
</comment>
<feature type="compositionally biased region" description="Polar residues" evidence="17">
    <location>
        <begin position="41"/>
        <end position="56"/>
    </location>
</feature>
<dbReference type="PRINTS" id="PR00870">
    <property type="entry name" value="DNAPOLXBETA"/>
</dbReference>
<evidence type="ECO:0000256" key="5">
    <source>
        <dbReference type="ARBA" id="ARBA00022679"/>
    </source>
</evidence>
<dbReference type="GO" id="GO:0006260">
    <property type="term" value="P:DNA replication"/>
    <property type="evidence" value="ECO:0007669"/>
    <property type="project" value="UniProtKB-KW"/>
</dbReference>
<keyword evidence="8" id="KW-0479">Metal-binding</keyword>
<name>A0A8H6CD21_9LECA</name>
<dbReference type="Gene3D" id="3.30.460.10">
    <property type="entry name" value="Beta Polymerase, domain 2"/>
    <property type="match status" value="1"/>
</dbReference>
<comment type="similarity">
    <text evidence="2">Belongs to the DNA polymerase type-X family.</text>
</comment>
<gene>
    <name evidence="19" type="ORF">HO133_002642</name>
</gene>
<feature type="region of interest" description="Disordered" evidence="17">
    <location>
        <begin position="259"/>
        <end position="300"/>
    </location>
</feature>
<dbReference type="FunFam" id="1.10.150.20:FF:000010">
    <property type="entry name" value="DNA polymerase lambda"/>
    <property type="match status" value="1"/>
</dbReference>
<evidence type="ECO:0000256" key="11">
    <source>
        <dbReference type="ARBA" id="ARBA00023125"/>
    </source>
</evidence>
<keyword evidence="9" id="KW-0227">DNA damage</keyword>
<dbReference type="PANTHER" id="PTHR11276:SF28">
    <property type="entry name" value="DNA POLYMERASE LAMBDA"/>
    <property type="match status" value="1"/>
</dbReference>
<dbReference type="PROSITE" id="PS00522">
    <property type="entry name" value="DNA_POLYMERASE_X"/>
    <property type="match status" value="1"/>
</dbReference>
<dbReference type="FunFam" id="1.10.150.110:FF:000005">
    <property type="entry name" value="DNA polymerase POL4"/>
    <property type="match status" value="1"/>
</dbReference>
<reference evidence="19 20" key="1">
    <citation type="journal article" date="2020" name="Genomics">
        <title>Complete, high-quality genomes from long-read metagenomic sequencing of two wolf lichen thalli reveals enigmatic genome architecture.</title>
        <authorList>
            <person name="McKenzie S.K."/>
            <person name="Walston R.F."/>
            <person name="Allen J.L."/>
        </authorList>
    </citation>
    <scope>NUCLEOTIDE SEQUENCE [LARGE SCALE GENOMIC DNA]</scope>
    <source>
        <strain evidence="19">WasteWater1</strain>
    </source>
</reference>
<dbReference type="FunFam" id="3.30.210.10:FF:000001">
    <property type="entry name" value="DNA polymerase lambda"/>
    <property type="match status" value="1"/>
</dbReference>
<dbReference type="GO" id="GO:0016829">
    <property type="term" value="F:lyase activity"/>
    <property type="evidence" value="ECO:0007669"/>
    <property type="project" value="UniProtKB-KW"/>
</dbReference>
<feature type="compositionally biased region" description="Polar residues" evidence="17">
    <location>
        <begin position="286"/>
        <end position="299"/>
    </location>
</feature>